<gene>
    <name evidence="7" type="ORF">TT172_LOCUS3663</name>
</gene>
<dbReference type="GO" id="GO:0006974">
    <property type="term" value="P:DNA damage response"/>
    <property type="evidence" value="ECO:0007669"/>
    <property type="project" value="TreeGrafter"/>
</dbReference>
<dbReference type="Pfam" id="PF10357">
    <property type="entry name" value="WH_KIN17"/>
    <property type="match status" value="1"/>
</dbReference>
<dbReference type="InterPro" id="IPR056767">
    <property type="entry name" value="C2H2-Znf_KIN17"/>
</dbReference>
<evidence type="ECO:0000256" key="4">
    <source>
        <dbReference type="ARBA" id="ARBA00022833"/>
    </source>
</evidence>
<dbReference type="InterPro" id="IPR036236">
    <property type="entry name" value="Znf_C2H2_sf"/>
</dbReference>
<dbReference type="PANTHER" id="PTHR12805">
    <property type="entry name" value="KIN17 KIN, ANTIGENIC DETERMINANT OF RECA PROTEIN HOMOLOG"/>
    <property type="match status" value="1"/>
</dbReference>
<dbReference type="EMBL" id="OUUZ01000008">
    <property type="protein sequence ID" value="SPQ21244.1"/>
    <property type="molecule type" value="Genomic_DNA"/>
</dbReference>
<protein>
    <submittedName>
        <fullName evidence="7">986ecc62-8383-4786-937c-4badf2f0a51d</fullName>
    </submittedName>
</protein>
<dbReference type="PROSITE" id="PS00028">
    <property type="entry name" value="ZINC_FINGER_C2H2_1"/>
    <property type="match status" value="1"/>
</dbReference>
<dbReference type="GO" id="GO:0008270">
    <property type="term" value="F:zinc ion binding"/>
    <property type="evidence" value="ECO:0007669"/>
    <property type="project" value="UniProtKB-KW"/>
</dbReference>
<comment type="similarity">
    <text evidence="1">Belongs to the KIN17 family.</text>
</comment>
<evidence type="ECO:0000256" key="3">
    <source>
        <dbReference type="ARBA" id="ARBA00022771"/>
    </source>
</evidence>
<dbReference type="Gene3D" id="1.10.10.2030">
    <property type="entry name" value="DNA/RNA-binding protein Kin17, conserved domain"/>
    <property type="match status" value="1"/>
</dbReference>
<dbReference type="InterPro" id="IPR013087">
    <property type="entry name" value="Znf_C2H2_type"/>
</dbReference>
<evidence type="ECO:0000313" key="7">
    <source>
        <dbReference type="EMBL" id="SPQ21244.1"/>
    </source>
</evidence>
<dbReference type="GO" id="GO:0003690">
    <property type="term" value="F:double-stranded DNA binding"/>
    <property type="evidence" value="ECO:0007669"/>
    <property type="project" value="TreeGrafter"/>
</dbReference>
<keyword evidence="2" id="KW-0479">Metal-binding</keyword>
<dbReference type="PANTHER" id="PTHR12805:SF0">
    <property type="entry name" value="DNA_RNA-BINDING PROTEIN KIN17"/>
    <property type="match status" value="1"/>
</dbReference>
<dbReference type="SUPFAM" id="SSF57667">
    <property type="entry name" value="beta-beta-alpha zinc fingers"/>
    <property type="match status" value="1"/>
</dbReference>
<reference evidence="7 8" key="1">
    <citation type="submission" date="2018-04" db="EMBL/GenBank/DDBJ databases">
        <authorList>
            <person name="Huttner S."/>
            <person name="Dainat J."/>
        </authorList>
    </citation>
    <scope>NUCLEOTIDE SEQUENCE [LARGE SCALE GENOMIC DNA]</scope>
</reference>
<name>A0A3S4ARJ8_9PEZI</name>
<dbReference type="GO" id="GO:0005634">
    <property type="term" value="C:nucleus"/>
    <property type="evidence" value="ECO:0007669"/>
    <property type="project" value="TreeGrafter"/>
</dbReference>
<sequence length="334" mass="37624">MGKAEPGSIKYLSKKMKQKGLTRLRWYCQICEKACRDENAFKMHCQSESHTRRALEAGQNFRAVQDEYSRQFLHDFVTQLRTAHGEKSVHANKFYQEVIARRDHVHMNATRWHSLTEFVKYLSREGIVRAEEKEDGIFIAWIDDSPEAMRRREAVRRKEMQDKGDEEREQMILREQIRRAQRDAEARGVPVGDGEGEEGGGSKELKREEGEKIKLNFGAAKSAAKSATPESAAPTPEGGAAEVVEDTSNGEAKKQEETTPTEAAPPAAKPVSLKVGGKPQPKNVFKNAFAGAPKKVMVAQPKKMSEAERIMKEELERKRAREAGGGPPHKKPRF</sequence>
<dbReference type="Proteomes" id="UP000289323">
    <property type="component" value="Unassembled WGS sequence"/>
</dbReference>
<evidence type="ECO:0000256" key="2">
    <source>
        <dbReference type="ARBA" id="ARBA00022723"/>
    </source>
</evidence>
<evidence type="ECO:0000256" key="5">
    <source>
        <dbReference type="SAM" id="MobiDB-lite"/>
    </source>
</evidence>
<dbReference type="InterPro" id="IPR037321">
    <property type="entry name" value="KIN17-like"/>
</dbReference>
<dbReference type="Pfam" id="PF25095">
    <property type="entry name" value="C2H2-zf_KIN17"/>
    <property type="match status" value="1"/>
</dbReference>
<dbReference type="SMART" id="SM01253">
    <property type="entry name" value="Kin17_mid"/>
    <property type="match status" value="1"/>
</dbReference>
<dbReference type="InterPro" id="IPR019447">
    <property type="entry name" value="DNA/RNA-bd_Kin17_WH-like_dom"/>
</dbReference>
<feature type="region of interest" description="Disordered" evidence="5">
    <location>
        <begin position="313"/>
        <end position="334"/>
    </location>
</feature>
<dbReference type="AlphaFoldDB" id="A0A3S4ARJ8"/>
<feature type="domain" description="C2H2-type" evidence="6">
    <location>
        <begin position="28"/>
        <end position="50"/>
    </location>
</feature>
<feature type="region of interest" description="Disordered" evidence="5">
    <location>
        <begin position="179"/>
        <end position="280"/>
    </location>
</feature>
<evidence type="ECO:0000313" key="8">
    <source>
        <dbReference type="Proteomes" id="UP000289323"/>
    </source>
</evidence>
<dbReference type="GO" id="GO:0006260">
    <property type="term" value="P:DNA replication"/>
    <property type="evidence" value="ECO:0007669"/>
    <property type="project" value="TreeGrafter"/>
</dbReference>
<feature type="compositionally biased region" description="Basic and acidic residues" evidence="5">
    <location>
        <begin position="313"/>
        <end position="322"/>
    </location>
</feature>
<evidence type="ECO:0000256" key="1">
    <source>
        <dbReference type="ARBA" id="ARBA00008517"/>
    </source>
</evidence>
<keyword evidence="3" id="KW-0863">Zinc-finger</keyword>
<accession>A0A3S4ARJ8</accession>
<feature type="compositionally biased region" description="Low complexity" evidence="5">
    <location>
        <begin position="258"/>
        <end position="270"/>
    </location>
</feature>
<dbReference type="InterPro" id="IPR038254">
    <property type="entry name" value="KIN17_WH-like_sf"/>
</dbReference>
<feature type="compositionally biased region" description="Basic and acidic residues" evidence="5">
    <location>
        <begin position="200"/>
        <end position="214"/>
    </location>
</feature>
<dbReference type="FunFam" id="1.10.10.2030:FF:000001">
    <property type="entry name" value="DNA/RNA-binding protein KIN17, putative"/>
    <property type="match status" value="1"/>
</dbReference>
<evidence type="ECO:0000259" key="6">
    <source>
        <dbReference type="PROSITE" id="PS00028"/>
    </source>
</evidence>
<keyword evidence="4" id="KW-0862">Zinc</keyword>
<proteinExistence type="inferred from homology"/>
<organism evidence="7 8">
    <name type="scientific">Thermothielavioides terrestris</name>
    <dbReference type="NCBI Taxonomy" id="2587410"/>
    <lineage>
        <taxon>Eukaryota</taxon>
        <taxon>Fungi</taxon>
        <taxon>Dikarya</taxon>
        <taxon>Ascomycota</taxon>
        <taxon>Pezizomycotina</taxon>
        <taxon>Sordariomycetes</taxon>
        <taxon>Sordariomycetidae</taxon>
        <taxon>Sordariales</taxon>
        <taxon>Chaetomiaceae</taxon>
        <taxon>Thermothielavioides</taxon>
    </lineage>
</organism>